<feature type="region of interest" description="Disordered" evidence="1">
    <location>
        <begin position="122"/>
        <end position="151"/>
    </location>
</feature>
<feature type="compositionally biased region" description="Low complexity" evidence="1">
    <location>
        <begin position="70"/>
        <end position="82"/>
    </location>
</feature>
<name>A0A8K0UYN8_9AGAR</name>
<proteinExistence type="predicted"/>
<dbReference type="EMBL" id="JAEVFJ010000003">
    <property type="protein sequence ID" value="KAH8106204.1"/>
    <property type="molecule type" value="Genomic_DNA"/>
</dbReference>
<dbReference type="OrthoDB" id="3270624at2759"/>
<evidence type="ECO:0000313" key="3">
    <source>
        <dbReference type="Proteomes" id="UP000813824"/>
    </source>
</evidence>
<feature type="region of interest" description="Disordered" evidence="1">
    <location>
        <begin position="1"/>
        <end position="109"/>
    </location>
</feature>
<accession>A0A8K0UYN8</accession>
<keyword evidence="3" id="KW-1185">Reference proteome</keyword>
<feature type="region of interest" description="Disordered" evidence="1">
    <location>
        <begin position="224"/>
        <end position="317"/>
    </location>
</feature>
<evidence type="ECO:0000313" key="2">
    <source>
        <dbReference type="EMBL" id="KAH8106204.1"/>
    </source>
</evidence>
<dbReference type="AlphaFoldDB" id="A0A8K0UYN8"/>
<evidence type="ECO:0000256" key="1">
    <source>
        <dbReference type="SAM" id="MobiDB-lite"/>
    </source>
</evidence>
<organism evidence="2 3">
    <name type="scientific">Cristinia sonorae</name>
    <dbReference type="NCBI Taxonomy" id="1940300"/>
    <lineage>
        <taxon>Eukaryota</taxon>
        <taxon>Fungi</taxon>
        <taxon>Dikarya</taxon>
        <taxon>Basidiomycota</taxon>
        <taxon>Agaricomycotina</taxon>
        <taxon>Agaricomycetes</taxon>
        <taxon>Agaricomycetidae</taxon>
        <taxon>Agaricales</taxon>
        <taxon>Pleurotineae</taxon>
        <taxon>Stephanosporaceae</taxon>
        <taxon>Cristinia</taxon>
    </lineage>
</organism>
<feature type="compositionally biased region" description="Basic residues" evidence="1">
    <location>
        <begin position="122"/>
        <end position="137"/>
    </location>
</feature>
<protein>
    <submittedName>
        <fullName evidence="2">Uncharacterized protein</fullName>
    </submittedName>
</protein>
<reference evidence="2" key="1">
    <citation type="journal article" date="2021" name="New Phytol.">
        <title>Evolutionary innovations through gain and loss of genes in the ectomycorrhizal Boletales.</title>
        <authorList>
            <person name="Wu G."/>
            <person name="Miyauchi S."/>
            <person name="Morin E."/>
            <person name="Kuo A."/>
            <person name="Drula E."/>
            <person name="Varga T."/>
            <person name="Kohler A."/>
            <person name="Feng B."/>
            <person name="Cao Y."/>
            <person name="Lipzen A."/>
            <person name="Daum C."/>
            <person name="Hundley H."/>
            <person name="Pangilinan J."/>
            <person name="Johnson J."/>
            <person name="Barry K."/>
            <person name="LaButti K."/>
            <person name="Ng V."/>
            <person name="Ahrendt S."/>
            <person name="Min B."/>
            <person name="Choi I.G."/>
            <person name="Park H."/>
            <person name="Plett J.M."/>
            <person name="Magnuson J."/>
            <person name="Spatafora J.W."/>
            <person name="Nagy L.G."/>
            <person name="Henrissat B."/>
            <person name="Grigoriev I.V."/>
            <person name="Yang Z.L."/>
            <person name="Xu J."/>
            <person name="Martin F.M."/>
        </authorList>
    </citation>
    <scope>NUCLEOTIDE SEQUENCE</scope>
    <source>
        <strain evidence="2">KKN 215</strain>
    </source>
</reference>
<sequence length="317" mass="35128">MVFSEDAQPNEVRLGRKGSSSVPTIRTARPPLRATFRGARGNFRGRPSQPGGSTRGRFQPHVDTPPLAGPGPSSTSSGSSSARGDESSDHLTARYPPKRTAPSAAADPRIPYKQMRVDTHPHPFHHRAQANGRHHHWNSSQGRSTHKKPSSCVELGPWNTAHHIEVELPVRCRDGQPNSHHFRKQWLQAETFRLERELYARIFCHKYVGDGDITRFSYYKLKPPSINRDASQQDNPPFPHPSPRDASPSADVAKKHEVALNPEVKVEQDEDPLSWPLSSLTHGESDADPNHSSAPFVGPKIEPAEVISPAHAFTTSR</sequence>
<feature type="compositionally biased region" description="Basic and acidic residues" evidence="1">
    <location>
        <begin position="83"/>
        <end position="92"/>
    </location>
</feature>
<gene>
    <name evidence="2" type="ORF">BXZ70DRAFT_918621</name>
</gene>
<comment type="caution">
    <text evidence="2">The sequence shown here is derived from an EMBL/GenBank/DDBJ whole genome shotgun (WGS) entry which is preliminary data.</text>
</comment>
<dbReference type="Proteomes" id="UP000813824">
    <property type="component" value="Unassembled WGS sequence"/>
</dbReference>